<dbReference type="Gene3D" id="3.90.1200.10">
    <property type="match status" value="1"/>
</dbReference>
<dbReference type="InterPro" id="IPR051678">
    <property type="entry name" value="AGP_Transferase"/>
</dbReference>
<organism evidence="2 3">
    <name type="scientific">Mortierella alpina</name>
    <name type="common">Oleaginous fungus</name>
    <name type="synonym">Mortierella renispora</name>
    <dbReference type="NCBI Taxonomy" id="64518"/>
    <lineage>
        <taxon>Eukaryota</taxon>
        <taxon>Fungi</taxon>
        <taxon>Fungi incertae sedis</taxon>
        <taxon>Mucoromycota</taxon>
        <taxon>Mortierellomycotina</taxon>
        <taxon>Mortierellomycetes</taxon>
        <taxon>Mortierellales</taxon>
        <taxon>Mortierellaceae</taxon>
        <taxon>Mortierella</taxon>
    </lineage>
</organism>
<reference evidence="2" key="1">
    <citation type="submission" date="2021-07" db="EMBL/GenBank/DDBJ databases">
        <title>Draft genome of Mortierella alpina, strain LL118, isolated from an aspen leaf litter sample.</title>
        <authorList>
            <person name="Yang S."/>
            <person name="Vinatzer B.A."/>
        </authorList>
    </citation>
    <scope>NUCLEOTIDE SEQUENCE</scope>
    <source>
        <strain evidence="2">LL118</strain>
    </source>
</reference>
<name>A0A9P8D0C5_MORAP</name>
<dbReference type="AlphaFoldDB" id="A0A9P8D0C5"/>
<protein>
    <recommendedName>
        <fullName evidence="1">Aminoglycoside phosphotransferase domain-containing protein</fullName>
    </recommendedName>
</protein>
<feature type="domain" description="Aminoglycoside phosphotransferase" evidence="1">
    <location>
        <begin position="55"/>
        <end position="297"/>
    </location>
</feature>
<dbReference type="PANTHER" id="PTHR21310:SF15">
    <property type="entry name" value="AMINOGLYCOSIDE PHOSPHOTRANSFERASE DOMAIN-CONTAINING PROTEIN"/>
    <property type="match status" value="1"/>
</dbReference>
<dbReference type="SUPFAM" id="SSF56112">
    <property type="entry name" value="Protein kinase-like (PK-like)"/>
    <property type="match status" value="1"/>
</dbReference>
<gene>
    <name evidence="2" type="ORF">KVV02_001461</name>
</gene>
<dbReference type="EMBL" id="JAIFTL010000217">
    <property type="protein sequence ID" value="KAG9321265.1"/>
    <property type="molecule type" value="Genomic_DNA"/>
</dbReference>
<comment type="caution">
    <text evidence="2">The sequence shown here is derived from an EMBL/GenBank/DDBJ whole genome shotgun (WGS) entry which is preliminary data.</text>
</comment>
<dbReference type="InterPro" id="IPR002575">
    <property type="entry name" value="Aminoglycoside_PTrfase"/>
</dbReference>
<sequence>MVPILATADEAVLATDLYTETEGSRKGISLPFEKARRLVEFHLPRKQLDRLFYFQRGYNNRVYLAQCTDASEYVIRLGGRFWDHKKITNEVLALHLARKALGHVVEVPMVVGTSTEEAKAHTVESSRIVPYDYIIMTRLPGVPLDTIWDLLSLTDKKRIVDQVADIFARLRTIELSAVGNFVMGPTGEPEVGPLMEGGGGPFLSWSEFVAGNIQQEIKNMLAQETNFFDTKVHLPRLEALVHKIQSGDLEAQFGHQSFVPGLARERPISFLHGDFESRNMLVEGTQIVGLHDFEFAGGFPSEQEWCAGFEWLFARSEDPYDAGEQQKLKDMTKDQQELLEYFLRIMKDRYGLLQFGQNNQEYKAILYHLQSNIAPWWLREAERDHWTEKQHQSMRTAAASLDKALAFLGC</sequence>
<dbReference type="PANTHER" id="PTHR21310">
    <property type="entry name" value="AMINOGLYCOSIDE PHOSPHOTRANSFERASE-RELATED-RELATED"/>
    <property type="match status" value="1"/>
</dbReference>
<accession>A0A9P8D0C5</accession>
<proteinExistence type="predicted"/>
<dbReference type="Proteomes" id="UP000717515">
    <property type="component" value="Unassembled WGS sequence"/>
</dbReference>
<evidence type="ECO:0000313" key="2">
    <source>
        <dbReference type="EMBL" id="KAG9321265.1"/>
    </source>
</evidence>
<dbReference type="InterPro" id="IPR011009">
    <property type="entry name" value="Kinase-like_dom_sf"/>
</dbReference>
<evidence type="ECO:0000259" key="1">
    <source>
        <dbReference type="Pfam" id="PF01636"/>
    </source>
</evidence>
<dbReference type="Pfam" id="PF01636">
    <property type="entry name" value="APH"/>
    <property type="match status" value="1"/>
</dbReference>
<evidence type="ECO:0000313" key="3">
    <source>
        <dbReference type="Proteomes" id="UP000717515"/>
    </source>
</evidence>